<accession>S5R8W2</accession>
<dbReference type="GeneID" id="301553259"/>
<dbReference type="Proteomes" id="UP000015216">
    <property type="component" value="Chromosome"/>
</dbReference>
<protein>
    <submittedName>
        <fullName evidence="1">Uncharacterized protein</fullName>
    </submittedName>
</protein>
<organism evidence="1 2">
    <name type="scientific">Candidatus Profftella armatura</name>
    <dbReference type="NCBI Taxonomy" id="669502"/>
    <lineage>
        <taxon>Bacteria</taxon>
        <taxon>Pseudomonadati</taxon>
        <taxon>Pseudomonadota</taxon>
        <taxon>Betaproteobacteria</taxon>
        <taxon>Candidatus Profftella</taxon>
    </lineage>
</organism>
<dbReference type="KEGG" id="ssdc:SSDC_01780"/>
<dbReference type="STRING" id="669502.SSDC_01780"/>
<dbReference type="HOGENOM" id="CLU_3096879_0_0_4"/>
<dbReference type="OrthoDB" id="9805733at2"/>
<proteinExistence type="predicted"/>
<keyword evidence="2" id="KW-1185">Reference proteome</keyword>
<reference evidence="1 2" key="1">
    <citation type="journal article" date="2013" name="Curr. Biol.">
        <title>Defensive bacteriome symbiont with a drastically reduced genome.</title>
        <authorList>
            <person name="Nakabachi A."/>
            <person name="Ueoka R."/>
            <person name="Oshima K."/>
            <person name="Teta R."/>
            <person name="Mangoni A."/>
            <person name="Gurgui M."/>
            <person name="Oldham N.J."/>
            <person name="van Echten-Deckert G."/>
            <person name="Okamura K."/>
            <person name="Yamamoto K."/>
            <person name="Inoue H."/>
            <person name="Ohkuma M."/>
            <person name="Hongoh Y."/>
            <person name="Miyagishima S.Y."/>
            <person name="Hattori M."/>
            <person name="Piel J."/>
            <person name="Fukatsu T."/>
        </authorList>
    </citation>
    <scope>NUCLEOTIDE SEQUENCE [LARGE SCALE GENOMIC DNA]</scope>
    <source>
        <strain evidence="1 2">DC</strain>
    </source>
</reference>
<gene>
    <name evidence="1" type="ORF">SSDC_01780</name>
</gene>
<dbReference type="AlphaFoldDB" id="S5R8W2"/>
<sequence>MIVQSEKNSEILGIRKWFVFYITKIYEKQRVDHVEFVNQKDFEYLVIKLEI</sequence>
<dbReference type="EMBL" id="CP003468">
    <property type="protein sequence ID" value="AGS07040.1"/>
    <property type="molecule type" value="Genomic_DNA"/>
</dbReference>
<dbReference type="RefSeq" id="WP_020915615.1">
    <property type="nucleotide sequence ID" value="NC_021885.1"/>
</dbReference>
<evidence type="ECO:0000313" key="2">
    <source>
        <dbReference type="Proteomes" id="UP000015216"/>
    </source>
</evidence>
<name>S5R8W2_9PROT</name>
<evidence type="ECO:0000313" key="1">
    <source>
        <dbReference type="EMBL" id="AGS07040.1"/>
    </source>
</evidence>